<dbReference type="InterPro" id="IPR036900">
    <property type="entry name" value="A-D-PHexomutase_C_sf"/>
</dbReference>
<dbReference type="EMBL" id="JBHTMU010000047">
    <property type="protein sequence ID" value="MFD1344366.1"/>
    <property type="molecule type" value="Genomic_DNA"/>
</dbReference>
<proteinExistence type="predicted"/>
<feature type="non-terminal residue" evidence="2">
    <location>
        <position position="1"/>
    </location>
</feature>
<accession>A0ABW3ZMI4</accession>
<dbReference type="Gene3D" id="3.30.310.50">
    <property type="entry name" value="Alpha-D-phosphohexomutase, C-terminal domain"/>
    <property type="match status" value="1"/>
</dbReference>
<feature type="domain" description="Alpha-D-phosphohexomutase C-terminal" evidence="1">
    <location>
        <begin position="60"/>
        <end position="105"/>
    </location>
</feature>
<sequence>ARATGRSLSDLVAALPARFTAADRLQGVESARAQAFLDTLIADPAARAAFFEPGPDAGPEAAVDLTDGLRVRYADGVILHLRPSGNAPEFRCYAEADSPGRAEALLALHLDRIAARLR</sequence>
<reference evidence="3" key="1">
    <citation type="journal article" date="2019" name="Int. J. Syst. Evol. Microbiol.">
        <title>The Global Catalogue of Microorganisms (GCM) 10K type strain sequencing project: providing services to taxonomists for standard genome sequencing and annotation.</title>
        <authorList>
            <consortium name="The Broad Institute Genomics Platform"/>
            <consortium name="The Broad Institute Genome Sequencing Center for Infectious Disease"/>
            <person name="Wu L."/>
            <person name="Ma J."/>
        </authorList>
    </citation>
    <scope>NUCLEOTIDE SEQUENCE [LARGE SCALE GENOMIC DNA]</scope>
    <source>
        <strain evidence="3">CCUG 62953</strain>
    </source>
</reference>
<keyword evidence="3" id="KW-1185">Reference proteome</keyword>
<evidence type="ECO:0000313" key="3">
    <source>
        <dbReference type="Proteomes" id="UP001597135"/>
    </source>
</evidence>
<protein>
    <submittedName>
        <fullName evidence="2">Phosphomannomutase</fullName>
    </submittedName>
</protein>
<gene>
    <name evidence="2" type="ORF">ACFQ4E_18190</name>
</gene>
<name>A0ABW3ZMI4_9RHOB</name>
<dbReference type="InterPro" id="IPR005843">
    <property type="entry name" value="A-D-PHexomutase_C"/>
</dbReference>
<evidence type="ECO:0000313" key="2">
    <source>
        <dbReference type="EMBL" id="MFD1344366.1"/>
    </source>
</evidence>
<dbReference type="SUPFAM" id="SSF55957">
    <property type="entry name" value="Phosphoglucomutase, C-terminal domain"/>
    <property type="match status" value="1"/>
</dbReference>
<organism evidence="2 3">
    <name type="scientific">Litorisediminicola beolgyonensis</name>
    <dbReference type="NCBI Taxonomy" id="1173614"/>
    <lineage>
        <taxon>Bacteria</taxon>
        <taxon>Pseudomonadati</taxon>
        <taxon>Pseudomonadota</taxon>
        <taxon>Alphaproteobacteria</taxon>
        <taxon>Rhodobacterales</taxon>
        <taxon>Paracoccaceae</taxon>
        <taxon>Litorisediminicola</taxon>
    </lineage>
</organism>
<comment type="caution">
    <text evidence="2">The sequence shown here is derived from an EMBL/GenBank/DDBJ whole genome shotgun (WGS) entry which is preliminary data.</text>
</comment>
<dbReference type="Pfam" id="PF00408">
    <property type="entry name" value="PGM_PMM_IV"/>
    <property type="match status" value="1"/>
</dbReference>
<evidence type="ECO:0000259" key="1">
    <source>
        <dbReference type="Pfam" id="PF00408"/>
    </source>
</evidence>
<dbReference type="Proteomes" id="UP001597135">
    <property type="component" value="Unassembled WGS sequence"/>
</dbReference>